<sequence>MSALIKNNEMRSVLLGRRAAKTAGFTQNAGTDLFAVTGGRVILTSLVGQVSTVIPNTASLTIKLQHTPSGGSAGDLSAATVITADAVGTFYSLTTGIAADLLSEQSPAGSEAPTVTFAPLLHVPLILPVGVLRVLCSDHAPGAGAVQWTATWFGYDGASKLAAA</sequence>
<accession>A0A919Q5Z1</accession>
<comment type="caution">
    <text evidence="1">The sequence shown here is derived from an EMBL/GenBank/DDBJ whole genome shotgun (WGS) entry which is preliminary data.</text>
</comment>
<dbReference type="RefSeq" id="WP_204039827.1">
    <property type="nucleotide sequence ID" value="NZ_BOOA01000007.1"/>
</dbReference>
<dbReference type="Proteomes" id="UP000640052">
    <property type="component" value="Unassembled WGS sequence"/>
</dbReference>
<protein>
    <submittedName>
        <fullName evidence="1">Uncharacterized protein</fullName>
    </submittedName>
</protein>
<keyword evidence="2" id="KW-1185">Reference proteome</keyword>
<reference evidence="1" key="1">
    <citation type="submission" date="2021-01" db="EMBL/GenBank/DDBJ databases">
        <title>Whole genome shotgun sequence of Acrocarpospora phusangensis NBRC 108782.</title>
        <authorList>
            <person name="Komaki H."/>
            <person name="Tamura T."/>
        </authorList>
    </citation>
    <scope>NUCLEOTIDE SEQUENCE</scope>
    <source>
        <strain evidence="1">NBRC 108782</strain>
    </source>
</reference>
<evidence type="ECO:0000313" key="2">
    <source>
        <dbReference type="Proteomes" id="UP000640052"/>
    </source>
</evidence>
<name>A0A919Q5Z1_9ACTN</name>
<evidence type="ECO:0000313" key="1">
    <source>
        <dbReference type="EMBL" id="GIH23009.1"/>
    </source>
</evidence>
<organism evidence="1 2">
    <name type="scientific">Acrocarpospora phusangensis</name>
    <dbReference type="NCBI Taxonomy" id="1070424"/>
    <lineage>
        <taxon>Bacteria</taxon>
        <taxon>Bacillati</taxon>
        <taxon>Actinomycetota</taxon>
        <taxon>Actinomycetes</taxon>
        <taxon>Streptosporangiales</taxon>
        <taxon>Streptosporangiaceae</taxon>
        <taxon>Acrocarpospora</taxon>
    </lineage>
</organism>
<gene>
    <name evidence="1" type="ORF">Aph01nite_13190</name>
</gene>
<dbReference type="AlphaFoldDB" id="A0A919Q5Z1"/>
<dbReference type="EMBL" id="BOOA01000007">
    <property type="protein sequence ID" value="GIH23009.1"/>
    <property type="molecule type" value="Genomic_DNA"/>
</dbReference>
<proteinExistence type="predicted"/>